<dbReference type="SUPFAM" id="SSF50370">
    <property type="entry name" value="Ricin B-like lectins"/>
    <property type="match status" value="1"/>
</dbReference>
<evidence type="ECO:0000313" key="4">
    <source>
        <dbReference type="Proteomes" id="UP000085678"/>
    </source>
</evidence>
<keyword evidence="2" id="KW-0328">Glycosyltransferase</keyword>
<dbReference type="EC" id="2.4.1.-" evidence="2"/>
<dbReference type="GeneID" id="106177509"/>
<dbReference type="AlphaFoldDB" id="A0A1S3JZC8"/>
<dbReference type="GO" id="GO:0006493">
    <property type="term" value="P:protein O-linked glycosylation"/>
    <property type="evidence" value="ECO:0007669"/>
    <property type="project" value="TreeGrafter"/>
</dbReference>
<evidence type="ECO:0000259" key="3">
    <source>
        <dbReference type="Pfam" id="PF00535"/>
    </source>
</evidence>
<keyword evidence="2" id="KW-0808">Transferase</keyword>
<keyword evidence="2" id="KW-0333">Golgi apparatus</keyword>
<keyword evidence="1 2" id="KW-1015">Disulfide bond</keyword>
<feature type="domain" description="Glycosyltransferase 2-like" evidence="3">
    <location>
        <begin position="137"/>
        <end position="322"/>
    </location>
</feature>
<dbReference type="STRING" id="7574.A0A1S3JZC8"/>
<organism evidence="4 5">
    <name type="scientific">Lingula anatina</name>
    <name type="common">Brachiopod</name>
    <name type="synonym">Lingula unguis</name>
    <dbReference type="NCBI Taxonomy" id="7574"/>
    <lineage>
        <taxon>Eukaryota</taxon>
        <taxon>Metazoa</taxon>
        <taxon>Spiralia</taxon>
        <taxon>Lophotrochozoa</taxon>
        <taxon>Brachiopoda</taxon>
        <taxon>Linguliformea</taxon>
        <taxon>Lingulata</taxon>
        <taxon>Lingulida</taxon>
        <taxon>Linguloidea</taxon>
        <taxon>Lingulidae</taxon>
        <taxon>Lingula</taxon>
    </lineage>
</organism>
<dbReference type="Proteomes" id="UP000085678">
    <property type="component" value="Unplaced"/>
</dbReference>
<dbReference type="OMA" id="ICRTENN"/>
<dbReference type="InParanoid" id="A0A1S3JZC8"/>
<dbReference type="SUPFAM" id="SSF53448">
    <property type="entry name" value="Nucleotide-diphospho-sugar transferases"/>
    <property type="match status" value="1"/>
</dbReference>
<dbReference type="UniPathway" id="UPA00378"/>
<dbReference type="InterPro" id="IPR035992">
    <property type="entry name" value="Ricin_B-like_lectins"/>
</dbReference>
<dbReference type="PROSITE" id="PS50231">
    <property type="entry name" value="RICIN_B_LECTIN"/>
    <property type="match status" value="1"/>
</dbReference>
<dbReference type="Gene3D" id="3.90.550.10">
    <property type="entry name" value="Spore Coat Polysaccharide Biosynthesis Protein SpsA, Chain A"/>
    <property type="match status" value="1"/>
</dbReference>
<comment type="cofactor">
    <cofactor evidence="2">
        <name>Mn(2+)</name>
        <dbReference type="ChEBI" id="CHEBI:29035"/>
    </cofactor>
</comment>
<dbReference type="GO" id="GO:0004653">
    <property type="term" value="F:polypeptide N-acetylgalactosaminyltransferase activity"/>
    <property type="evidence" value="ECO:0007669"/>
    <property type="project" value="TreeGrafter"/>
</dbReference>
<dbReference type="PANTHER" id="PTHR11675:SF119">
    <property type="entry name" value="POLYPEPTIDE N-ACETYLGALACTOSAMINYLTRANSFERASE 2"/>
    <property type="match status" value="1"/>
</dbReference>
<evidence type="ECO:0000313" key="5">
    <source>
        <dbReference type="RefSeq" id="XP_013415753.1"/>
    </source>
</evidence>
<accession>A0A1S3JZC8</accession>
<evidence type="ECO:0000256" key="1">
    <source>
        <dbReference type="ARBA" id="ARBA00023157"/>
    </source>
</evidence>
<keyword evidence="2" id="KW-0430">Lectin</keyword>
<dbReference type="InterPro" id="IPR001173">
    <property type="entry name" value="Glyco_trans_2-like"/>
</dbReference>
<dbReference type="Pfam" id="PF00535">
    <property type="entry name" value="Glycos_transf_2"/>
    <property type="match status" value="1"/>
</dbReference>
<comment type="subcellular location">
    <subcellularLocation>
        <location evidence="2">Golgi apparatus membrane</location>
        <topology evidence="2">Single-pass type II membrane protein</topology>
    </subcellularLocation>
</comment>
<dbReference type="InterPro" id="IPR029044">
    <property type="entry name" value="Nucleotide-diphossugar_trans"/>
</dbReference>
<protein>
    <recommendedName>
        <fullName evidence="2">Polypeptide N-acetylgalactosaminyltransferase</fullName>
        <ecNumber evidence="2">2.4.1.-</ecNumber>
    </recommendedName>
    <alternativeName>
        <fullName evidence="2">Protein-UDP acetylgalactosaminyltransferase</fullName>
    </alternativeName>
</protein>
<comment type="similarity">
    <text evidence="2">Belongs to the glycosyltransferase 2 family. GalNAc-T subfamily.</text>
</comment>
<keyword evidence="4" id="KW-1185">Reference proteome</keyword>
<dbReference type="GO" id="GO:0030246">
    <property type="term" value="F:carbohydrate binding"/>
    <property type="evidence" value="ECO:0007669"/>
    <property type="project" value="UniProtKB-KW"/>
</dbReference>
<dbReference type="OrthoDB" id="6269184at2759"/>
<gene>
    <name evidence="5" type="primary">LOC106177509</name>
</gene>
<evidence type="ECO:0000256" key="2">
    <source>
        <dbReference type="RuleBase" id="RU361242"/>
    </source>
</evidence>
<dbReference type="PANTHER" id="PTHR11675">
    <property type="entry name" value="N-ACETYLGALACTOSAMINYLTRANSFERASE"/>
    <property type="match status" value="1"/>
</dbReference>
<dbReference type="KEGG" id="lak:106177509"/>
<proteinExistence type="inferred from homology"/>
<sequence>MLPRRLKMSGQAGWIRKWVVRLLVLSLLSTVLFMYCLTQVEQESQINWRHSQDVGIVRRDILKAKALTAEDDGVIQERLDEIRKEILSADRPRPPDSVYNLNVTLSDRLPLRRDVPDARSQDCKRLVYDRDKLPNVTVIMPFYNEALSMLLRAIHALLDRTPSRLLVEIILIDDASKNEDLKEPLTKYIRLLKKVRLVRSIKREGLIRARMLAASLATGEVIIFHDAHTEVNHGWVEPILQYLKDNPHSVVQPAVDEIDQWTIAYRSGADRMRGGFGWDMKYVWMATPEFELKKLKTFADAYRTPTLVGCAIAVTKKYFQEIGGFDEGLNIWGGENIELAFRVWLCGGSVMTVPCAHVGHVFKPFSYSFDGDKEKIVAKNIMRVAELWMGPYRRYMYAATRAFDYKRVDFTPRDIALIRSRKTWITDRHKCKSFDWFLNNIIPEHNIPPLNAKNFGEVMNTASRACLEVDDHGYIVMTYDCYYSRVRPENEFALYHDGRLKLRDKCVTLHYPSLMLTLQDCDMKHIQTFWDLNPITPSYGNIVITIIDRGVERTLCIEQVTAVVEPLDGKQAPQATICRTENNAFQLWTFSYALDYSHYP</sequence>
<comment type="pathway">
    <text evidence="2">Protein modification; protein glycosylation.</text>
</comment>
<dbReference type="RefSeq" id="XP_013415753.1">
    <property type="nucleotide sequence ID" value="XM_013560299.2"/>
</dbReference>
<keyword evidence="2" id="KW-0464">Manganese</keyword>
<dbReference type="GO" id="GO:0000139">
    <property type="term" value="C:Golgi membrane"/>
    <property type="evidence" value="ECO:0007669"/>
    <property type="project" value="UniProtKB-SubCell"/>
</dbReference>
<name>A0A1S3JZC8_LINAN</name>
<reference evidence="5" key="1">
    <citation type="submission" date="2025-08" db="UniProtKB">
        <authorList>
            <consortium name="RefSeq"/>
        </authorList>
    </citation>
    <scope>IDENTIFICATION</scope>
    <source>
        <tissue evidence="5">Gonads</tissue>
    </source>
</reference>